<gene>
    <name evidence="10" type="primary">fluC</name>
    <name evidence="10" type="synonym">crcB</name>
    <name evidence="11" type="ORF">ATK30_5599</name>
</gene>
<reference evidence="11 12" key="1">
    <citation type="submission" date="2017-12" db="EMBL/GenBank/DDBJ databases">
        <title>Sequencing the genomes of 1000 Actinobacteria strains.</title>
        <authorList>
            <person name="Klenk H.-P."/>
        </authorList>
    </citation>
    <scope>NUCLEOTIDE SEQUENCE [LARGE SCALE GENOMIC DNA]</scope>
    <source>
        <strain evidence="11 12">DSM 45165</strain>
    </source>
</reference>
<evidence type="ECO:0000256" key="10">
    <source>
        <dbReference type="HAMAP-Rule" id="MF_00454"/>
    </source>
</evidence>
<evidence type="ECO:0000256" key="4">
    <source>
        <dbReference type="ARBA" id="ARBA00022989"/>
    </source>
</evidence>
<comment type="caution">
    <text evidence="11">The sequence shown here is derived from an EMBL/GenBank/DDBJ whole genome shotgun (WGS) entry which is preliminary data.</text>
</comment>
<dbReference type="RefSeq" id="WP_341867363.1">
    <property type="nucleotide sequence ID" value="NZ_PJMY01000003.1"/>
</dbReference>
<organism evidence="11 12">
    <name type="scientific">Amycolatopsis echigonensis</name>
    <dbReference type="NCBI Taxonomy" id="2576905"/>
    <lineage>
        <taxon>Bacteria</taxon>
        <taxon>Bacillati</taxon>
        <taxon>Actinomycetota</taxon>
        <taxon>Actinomycetes</taxon>
        <taxon>Pseudonocardiales</taxon>
        <taxon>Pseudonocardiaceae</taxon>
        <taxon>Amycolatopsis</taxon>
    </lineage>
</organism>
<dbReference type="HAMAP" id="MF_00454">
    <property type="entry name" value="FluC"/>
    <property type="match status" value="1"/>
</dbReference>
<evidence type="ECO:0000256" key="9">
    <source>
        <dbReference type="ARBA" id="ARBA00049940"/>
    </source>
</evidence>
<keyword evidence="10" id="KW-0406">Ion transport</keyword>
<feature type="transmembrane region" description="Helical" evidence="10">
    <location>
        <begin position="126"/>
        <end position="149"/>
    </location>
</feature>
<feature type="transmembrane region" description="Helical" evidence="10">
    <location>
        <begin position="96"/>
        <end position="114"/>
    </location>
</feature>
<keyword evidence="2 10" id="KW-1003">Cell membrane</keyword>
<dbReference type="Pfam" id="PF02537">
    <property type="entry name" value="CRCB"/>
    <property type="match status" value="1"/>
</dbReference>
<evidence type="ECO:0000256" key="7">
    <source>
        <dbReference type="ARBA" id="ARBA00035120"/>
    </source>
</evidence>
<evidence type="ECO:0000256" key="6">
    <source>
        <dbReference type="ARBA" id="ARBA00023303"/>
    </source>
</evidence>
<accession>A0A2N3WLI1</accession>
<comment type="catalytic activity">
    <reaction evidence="8">
        <text>fluoride(in) = fluoride(out)</text>
        <dbReference type="Rhea" id="RHEA:76159"/>
        <dbReference type="ChEBI" id="CHEBI:17051"/>
    </reaction>
    <physiologicalReaction direction="left-to-right" evidence="8">
        <dbReference type="Rhea" id="RHEA:76160"/>
    </physiologicalReaction>
</comment>
<feature type="binding site" evidence="10">
    <location>
        <position position="107"/>
    </location>
    <ligand>
        <name>Na(+)</name>
        <dbReference type="ChEBI" id="CHEBI:29101"/>
        <note>structural</note>
    </ligand>
</feature>
<evidence type="ECO:0000256" key="8">
    <source>
        <dbReference type="ARBA" id="ARBA00035585"/>
    </source>
</evidence>
<keyword evidence="10" id="KW-0479">Metal-binding</keyword>
<keyword evidence="10" id="KW-0915">Sodium</keyword>
<dbReference type="PANTHER" id="PTHR28259:SF1">
    <property type="entry name" value="FLUORIDE EXPORT PROTEIN 1-RELATED"/>
    <property type="match status" value="1"/>
</dbReference>
<dbReference type="AlphaFoldDB" id="A0A2N3WLI1"/>
<comment type="activity regulation">
    <text evidence="10">Na(+) is not transported, but it plays an essential structural role and its presence is essential for fluoride channel function.</text>
</comment>
<proteinExistence type="inferred from homology"/>
<keyword evidence="5 10" id="KW-0472">Membrane</keyword>
<feature type="transmembrane region" description="Helical" evidence="10">
    <location>
        <begin position="32"/>
        <end position="52"/>
    </location>
</feature>
<dbReference type="GO" id="GO:0046872">
    <property type="term" value="F:metal ion binding"/>
    <property type="evidence" value="ECO:0007669"/>
    <property type="project" value="UniProtKB-KW"/>
</dbReference>
<keyword evidence="12" id="KW-1185">Reference proteome</keyword>
<keyword evidence="10" id="KW-0813">Transport</keyword>
<evidence type="ECO:0000256" key="5">
    <source>
        <dbReference type="ARBA" id="ARBA00023136"/>
    </source>
</evidence>
<feature type="transmembrane region" description="Helical" evidence="10">
    <location>
        <begin position="64"/>
        <end position="84"/>
    </location>
</feature>
<dbReference type="GO" id="GO:0140114">
    <property type="term" value="P:cellular detoxification of fluoride"/>
    <property type="evidence" value="ECO:0007669"/>
    <property type="project" value="UniProtKB-UniRule"/>
</dbReference>
<dbReference type="EMBL" id="PJMY01000003">
    <property type="protein sequence ID" value="PKV94718.1"/>
    <property type="molecule type" value="Genomic_DNA"/>
</dbReference>
<protein>
    <recommendedName>
        <fullName evidence="10">Fluoride-specific ion channel FluC</fullName>
    </recommendedName>
</protein>
<comment type="similarity">
    <text evidence="7 10">Belongs to the fluoride channel Fluc/FEX (TC 1.A.43) family.</text>
</comment>
<evidence type="ECO:0000256" key="1">
    <source>
        <dbReference type="ARBA" id="ARBA00004651"/>
    </source>
</evidence>
<dbReference type="GO" id="GO:0062054">
    <property type="term" value="F:fluoride channel activity"/>
    <property type="evidence" value="ECO:0007669"/>
    <property type="project" value="UniProtKB-UniRule"/>
</dbReference>
<dbReference type="PANTHER" id="PTHR28259">
    <property type="entry name" value="FLUORIDE EXPORT PROTEIN 1-RELATED"/>
    <property type="match status" value="1"/>
</dbReference>
<keyword evidence="4 10" id="KW-1133">Transmembrane helix</keyword>
<dbReference type="NCBIfam" id="TIGR00494">
    <property type="entry name" value="crcB"/>
    <property type="match status" value="1"/>
</dbReference>
<evidence type="ECO:0000313" key="12">
    <source>
        <dbReference type="Proteomes" id="UP000233750"/>
    </source>
</evidence>
<evidence type="ECO:0000313" key="11">
    <source>
        <dbReference type="EMBL" id="PKV94718.1"/>
    </source>
</evidence>
<dbReference type="GO" id="GO:0005886">
    <property type="term" value="C:plasma membrane"/>
    <property type="evidence" value="ECO:0007669"/>
    <property type="project" value="UniProtKB-SubCell"/>
</dbReference>
<dbReference type="InterPro" id="IPR003691">
    <property type="entry name" value="FluC"/>
</dbReference>
<sequence length="164" mass="17487">MSNEVDVTDPIDPDVDLQVPAQRRELFRTHGLVLVVIAAGGGLGALARYGLATLLPTAPGRFPWATFGTNVAGCFLIGVLMVLITEVWPAHRLVRPFLGVGVLGGFTTFSTYAVETRGLLQPDTVGLAFAYLAGTLLCALLAVIAAVWLTRTVTSLVRQPEERV</sequence>
<name>A0A2N3WLI1_9PSEU</name>
<dbReference type="Proteomes" id="UP000233750">
    <property type="component" value="Unassembled WGS sequence"/>
</dbReference>
<comment type="function">
    <text evidence="9 10">Fluoride-specific ion channel. Important for reducing fluoride concentration in the cell, thus reducing its toxicity.</text>
</comment>
<evidence type="ECO:0000256" key="2">
    <source>
        <dbReference type="ARBA" id="ARBA00022475"/>
    </source>
</evidence>
<evidence type="ECO:0000256" key="3">
    <source>
        <dbReference type="ARBA" id="ARBA00022692"/>
    </source>
</evidence>
<keyword evidence="6 10" id="KW-0407">Ion channel</keyword>
<comment type="subcellular location">
    <subcellularLocation>
        <location evidence="1 10">Cell membrane</location>
        <topology evidence="1 10">Multi-pass membrane protein</topology>
    </subcellularLocation>
</comment>
<feature type="binding site" evidence="10">
    <location>
        <position position="104"/>
    </location>
    <ligand>
        <name>Na(+)</name>
        <dbReference type="ChEBI" id="CHEBI:29101"/>
        <note>structural</note>
    </ligand>
</feature>
<keyword evidence="3 10" id="KW-0812">Transmembrane</keyword>